<dbReference type="Proteomes" id="UP000076193">
    <property type="component" value="Plasmid unnamed3"/>
</dbReference>
<keyword evidence="1" id="KW-0614">Plasmid</keyword>
<gene>
    <name evidence="1" type="ORF">A4A59_033470</name>
</gene>
<reference evidence="1" key="1">
    <citation type="submission" date="2024-10" db="EMBL/GenBank/DDBJ databases">
        <title>Strain of Rhizobium-related bacteria isolated fromm roots of Vavilovia formosa.</title>
        <authorList>
            <person name="Kimeklis A."/>
            <person name="Afonin A."/>
        </authorList>
    </citation>
    <scope>NUCLEOTIDE SEQUENCE</scope>
    <source>
        <strain evidence="1">Vaf12</strain>
    </source>
</reference>
<name>A0ACD5FI10_RHILE</name>
<sequence length="83" mass="8624">MGAGSAGSVLANRLSEDPRLRILVLEAGPDQRVIASRAPGGVVKLFGTNRTFPYVSDPEPGLAVRRIHVPQGSCRAAGARSTA</sequence>
<organism evidence="1 2">
    <name type="scientific">Rhizobium leguminosarum</name>
    <dbReference type="NCBI Taxonomy" id="384"/>
    <lineage>
        <taxon>Bacteria</taxon>
        <taxon>Pseudomonadati</taxon>
        <taxon>Pseudomonadota</taxon>
        <taxon>Alphaproteobacteria</taxon>
        <taxon>Hyphomicrobiales</taxon>
        <taxon>Rhizobiaceae</taxon>
        <taxon>Rhizobium/Agrobacterium group</taxon>
        <taxon>Rhizobium</taxon>
    </lineage>
</organism>
<geneLocation type="plasmid" evidence="1 2">
    <name>unnamed3</name>
</geneLocation>
<dbReference type="EMBL" id="CP171847">
    <property type="protein sequence ID" value="XKQ44781.1"/>
    <property type="molecule type" value="Genomic_DNA"/>
</dbReference>
<accession>A0ACD5FI10</accession>
<protein>
    <submittedName>
        <fullName evidence="1">Uncharacterized protein</fullName>
    </submittedName>
</protein>
<evidence type="ECO:0000313" key="2">
    <source>
        <dbReference type="Proteomes" id="UP000076193"/>
    </source>
</evidence>
<evidence type="ECO:0000313" key="1">
    <source>
        <dbReference type="EMBL" id="XKQ44781.1"/>
    </source>
</evidence>
<proteinExistence type="predicted"/>